<name>A0ABN7BCG3_9HEMI</name>
<comment type="subcellular location">
    <subcellularLocation>
        <location evidence="1">Secreted</location>
    </subcellularLocation>
</comment>
<evidence type="ECO:0000256" key="4">
    <source>
        <dbReference type="RuleBase" id="RU004262"/>
    </source>
</evidence>
<dbReference type="PANTHER" id="PTHR11610:SF173">
    <property type="entry name" value="LIPASE DOMAIN-CONTAINING PROTEIN-RELATED"/>
    <property type="match status" value="1"/>
</dbReference>
<reference evidence="7 8" key="1">
    <citation type="submission" date="2023-09" db="EMBL/GenBank/DDBJ databases">
        <title>Nesidiocoris tenuis whole genome shotgun sequence.</title>
        <authorList>
            <person name="Shibata T."/>
            <person name="Shimoda M."/>
            <person name="Kobayashi T."/>
            <person name="Uehara T."/>
        </authorList>
    </citation>
    <scope>NUCLEOTIDE SEQUENCE [LARGE SCALE GENOMIC DNA]</scope>
    <source>
        <strain evidence="7 8">Japan</strain>
    </source>
</reference>
<accession>A0ABN7BCG3</accession>
<dbReference type="Gene3D" id="3.40.50.1820">
    <property type="entry name" value="alpha/beta hydrolase"/>
    <property type="match status" value="1"/>
</dbReference>
<dbReference type="InterPro" id="IPR029058">
    <property type="entry name" value="AB_hydrolase_fold"/>
</dbReference>
<proteinExistence type="inferred from homology"/>
<evidence type="ECO:0000259" key="6">
    <source>
        <dbReference type="Pfam" id="PF00151"/>
    </source>
</evidence>
<dbReference type="Pfam" id="PF00151">
    <property type="entry name" value="Lipase"/>
    <property type="match status" value="1"/>
</dbReference>
<evidence type="ECO:0000256" key="3">
    <source>
        <dbReference type="ARBA" id="ARBA00022525"/>
    </source>
</evidence>
<comment type="similarity">
    <text evidence="2 4">Belongs to the AB hydrolase superfamily. Lipase family.</text>
</comment>
<dbReference type="PRINTS" id="PR00821">
    <property type="entry name" value="TAGLIPASE"/>
</dbReference>
<evidence type="ECO:0000256" key="1">
    <source>
        <dbReference type="ARBA" id="ARBA00004613"/>
    </source>
</evidence>
<evidence type="ECO:0000256" key="5">
    <source>
        <dbReference type="SAM" id="SignalP"/>
    </source>
</evidence>
<dbReference type="Proteomes" id="UP001307889">
    <property type="component" value="Chromosome 12"/>
</dbReference>
<evidence type="ECO:0000313" key="7">
    <source>
        <dbReference type="EMBL" id="BET01370.1"/>
    </source>
</evidence>
<feature type="signal peptide" evidence="5">
    <location>
        <begin position="1"/>
        <end position="20"/>
    </location>
</feature>
<gene>
    <name evidence="7" type="ORF">NTJ_14186</name>
</gene>
<dbReference type="PANTHER" id="PTHR11610">
    <property type="entry name" value="LIPASE"/>
    <property type="match status" value="1"/>
</dbReference>
<keyword evidence="3" id="KW-0964">Secreted</keyword>
<organism evidence="7 8">
    <name type="scientific">Nesidiocoris tenuis</name>
    <dbReference type="NCBI Taxonomy" id="355587"/>
    <lineage>
        <taxon>Eukaryota</taxon>
        <taxon>Metazoa</taxon>
        <taxon>Ecdysozoa</taxon>
        <taxon>Arthropoda</taxon>
        <taxon>Hexapoda</taxon>
        <taxon>Insecta</taxon>
        <taxon>Pterygota</taxon>
        <taxon>Neoptera</taxon>
        <taxon>Paraneoptera</taxon>
        <taxon>Hemiptera</taxon>
        <taxon>Heteroptera</taxon>
        <taxon>Panheteroptera</taxon>
        <taxon>Cimicomorpha</taxon>
        <taxon>Miridae</taxon>
        <taxon>Dicyphina</taxon>
        <taxon>Nesidiocoris</taxon>
    </lineage>
</organism>
<sequence>MYGTVCGLFVVLIAVSRTTANGTQFIDWGALNDAVPEMDDVRLKLVLYSRKFLNGTEDMAFLRKKLHTYVLIHGFNDNPNDSIMLPLLTNSYLQREKCNVVIVDWSEHAKGPWFISAAKNTLPVGKELAAWLDSSGLDMSQVTLVGFSMGAHVAGDAGQFARKRLAKIVALDPAHFLFESTPPEYRLDSSDAEIVEVLHTSGGFIGEKESLGTRDFFPNGGTHPQPGCSPDTTGTCSHRRAYYYYNEAIGRPDDNFRARRCPSYDHFLKHKCKENGKPVILHLVNNNFDKSFKGNFYFITNPQEPFLKRANSTVSAKGPFGFGR</sequence>
<evidence type="ECO:0000313" key="8">
    <source>
        <dbReference type="Proteomes" id="UP001307889"/>
    </source>
</evidence>
<feature type="chain" id="PRO_5045786812" evidence="5">
    <location>
        <begin position="21"/>
        <end position="324"/>
    </location>
</feature>
<dbReference type="InterPro" id="IPR013818">
    <property type="entry name" value="Lipase"/>
</dbReference>
<dbReference type="EMBL" id="AP028920">
    <property type="protein sequence ID" value="BET01370.1"/>
    <property type="molecule type" value="Genomic_DNA"/>
</dbReference>
<evidence type="ECO:0000256" key="2">
    <source>
        <dbReference type="ARBA" id="ARBA00010701"/>
    </source>
</evidence>
<feature type="domain" description="Lipase" evidence="6">
    <location>
        <begin position="64"/>
        <end position="306"/>
    </location>
</feature>
<keyword evidence="8" id="KW-1185">Reference proteome</keyword>
<dbReference type="InterPro" id="IPR000734">
    <property type="entry name" value="TAG_lipase"/>
</dbReference>
<dbReference type="SUPFAM" id="SSF53474">
    <property type="entry name" value="alpha/beta-Hydrolases"/>
    <property type="match status" value="1"/>
</dbReference>
<keyword evidence="5" id="KW-0732">Signal</keyword>
<protein>
    <submittedName>
        <fullName evidence="7">Phosphatidylcholine 1-acylhydrolase activity</fullName>
    </submittedName>
</protein>